<evidence type="ECO:0000259" key="5">
    <source>
        <dbReference type="PROSITE" id="PS00022"/>
    </source>
</evidence>
<evidence type="ECO:0000256" key="2">
    <source>
        <dbReference type="ARBA" id="ARBA00023157"/>
    </source>
</evidence>
<dbReference type="InterPro" id="IPR000742">
    <property type="entry name" value="EGF"/>
</dbReference>
<feature type="compositionally biased region" description="Basic and acidic residues" evidence="3">
    <location>
        <begin position="678"/>
        <end position="688"/>
    </location>
</feature>
<evidence type="ECO:0000256" key="3">
    <source>
        <dbReference type="SAM" id="MobiDB-lite"/>
    </source>
</evidence>
<keyword evidence="7" id="KW-1185">Reference proteome</keyword>
<protein>
    <recommendedName>
        <fullName evidence="5">EGF-like domain-containing protein</fullName>
    </recommendedName>
</protein>
<keyword evidence="1" id="KW-0732">Signal</keyword>
<dbReference type="GeneID" id="68108315"/>
<evidence type="ECO:0000256" key="4">
    <source>
        <dbReference type="SAM" id="Phobius"/>
    </source>
</evidence>
<name>A0A6A5C041_NAEFO</name>
<dbReference type="RefSeq" id="XP_044564657.1">
    <property type="nucleotide sequence ID" value="XM_044701326.1"/>
</dbReference>
<sequence length="704" mass="78836">MIRAYYVALIGSKKVAADRMRTNSLIFSSCLFTLMLLTVLITFSYGLTPQTKDLFYSIKTEEMSGFSVEWNENMLDSNDFEPNFVVDGKLFFRAHQTENQASTGSGKKQIHSLDADGKIQVYAGDGAELEKIEMMYSSGNKLFFSAKEGLLFTVDISSKTTSPSQYSLLSYSRQQVNGYYVNFLKSNNTLLVYAATATQSIAPPPTSQTIEMVYFPLTVPNGGDALSPSLSSQNELTVIVNNGTNNAFFQLSIDPPTTITLNEVGKLAETDESMPFSWSECVLFHYKNQIIAYNRSNKKYKIIIDSIPNIQFHSFQNDVYIVGSRGGKLHVIKKDGTVRTMEQLTQVTDFFAVENGFYAVDAESRVFNVKLVDNDVKVTEVKLTSQCDDLDFLTLNNENLILTCRHKMTKLNSVIRFFKDEEYPLVEDDGTSDKGGWTFFMIPLSKANIEFTLLATANQVNPKIIRFTLKPPITCHGKNFTDPTVCNGKGKCVANDACSCFGNFDGSECEKCKRQYEGPNCEFFIIRKCFGVPYNDSSVCSGRGECVSENTCKCRHEYSGDKCLLTTCFGVSSNFSGVCSGHGYCSDYNVCECEHTYTGPMCEISDSPVPQAKLYPIMITFGALSLVTVILLLAMVFWFLGKHRKEYLATYGKRTVVASEDEDNLFLDEIEDDQPEATQRENSNKKSQNEYSLSLSDEELEVYN</sequence>
<dbReference type="VEuPathDB" id="AmoebaDB:NfTy_049400"/>
<feature type="transmembrane region" description="Helical" evidence="4">
    <location>
        <begin position="24"/>
        <end position="47"/>
    </location>
</feature>
<accession>A0A6A5C041</accession>
<dbReference type="EMBL" id="VFQX01000022">
    <property type="protein sequence ID" value="KAF0979944.1"/>
    <property type="molecule type" value="Genomic_DNA"/>
</dbReference>
<reference evidence="6 7" key="1">
    <citation type="journal article" date="2019" name="Sci. Rep.">
        <title>Nanopore sequencing improves the draft genome of the human pathogenic amoeba Naegleria fowleri.</title>
        <authorList>
            <person name="Liechti N."/>
            <person name="Schurch N."/>
            <person name="Bruggmann R."/>
            <person name="Wittwer M."/>
        </authorList>
    </citation>
    <scope>NUCLEOTIDE SEQUENCE [LARGE SCALE GENOMIC DNA]</scope>
    <source>
        <strain evidence="6 7">ATCC 30894</strain>
    </source>
</reference>
<dbReference type="Proteomes" id="UP000444721">
    <property type="component" value="Unassembled WGS sequence"/>
</dbReference>
<feature type="transmembrane region" description="Helical" evidence="4">
    <location>
        <begin position="614"/>
        <end position="640"/>
    </location>
</feature>
<keyword evidence="4" id="KW-1133">Transmembrane helix</keyword>
<gene>
    <name evidence="6" type="ORF">FDP41_001097</name>
</gene>
<keyword evidence="2" id="KW-1015">Disulfide bond</keyword>
<evidence type="ECO:0000256" key="1">
    <source>
        <dbReference type="ARBA" id="ARBA00022729"/>
    </source>
</evidence>
<dbReference type="Gene3D" id="2.10.25.10">
    <property type="entry name" value="Laminin"/>
    <property type="match status" value="2"/>
</dbReference>
<organism evidence="6 7">
    <name type="scientific">Naegleria fowleri</name>
    <name type="common">Brain eating amoeba</name>
    <dbReference type="NCBI Taxonomy" id="5763"/>
    <lineage>
        <taxon>Eukaryota</taxon>
        <taxon>Discoba</taxon>
        <taxon>Heterolobosea</taxon>
        <taxon>Tetramitia</taxon>
        <taxon>Eutetramitia</taxon>
        <taxon>Vahlkampfiidae</taxon>
        <taxon>Naegleria</taxon>
    </lineage>
</organism>
<dbReference type="AlphaFoldDB" id="A0A6A5C041"/>
<dbReference type="VEuPathDB" id="AmoebaDB:FDP41_001097"/>
<dbReference type="SUPFAM" id="SSF63829">
    <property type="entry name" value="Calcium-dependent phosphotriesterase"/>
    <property type="match status" value="1"/>
</dbReference>
<keyword evidence="4" id="KW-0812">Transmembrane</keyword>
<proteinExistence type="predicted"/>
<evidence type="ECO:0000313" key="7">
    <source>
        <dbReference type="Proteomes" id="UP000444721"/>
    </source>
</evidence>
<feature type="domain" description="EGF-like" evidence="5">
    <location>
        <begin position="498"/>
        <end position="509"/>
    </location>
</feature>
<dbReference type="PROSITE" id="PS00022">
    <property type="entry name" value="EGF_1"/>
    <property type="match status" value="2"/>
</dbReference>
<keyword evidence="4" id="KW-0472">Membrane</keyword>
<feature type="domain" description="EGF-like" evidence="5">
    <location>
        <begin position="591"/>
        <end position="602"/>
    </location>
</feature>
<dbReference type="VEuPathDB" id="AmoebaDB:NF0012620"/>
<evidence type="ECO:0000313" key="6">
    <source>
        <dbReference type="EMBL" id="KAF0979944.1"/>
    </source>
</evidence>
<dbReference type="PANTHER" id="PTHR14949">
    <property type="entry name" value="EGF-LIKE-DOMAIN, MULTIPLE 7, 8"/>
    <property type="match status" value="1"/>
</dbReference>
<feature type="region of interest" description="Disordered" evidence="3">
    <location>
        <begin position="670"/>
        <end position="704"/>
    </location>
</feature>
<comment type="caution">
    <text evidence="6">The sequence shown here is derived from an EMBL/GenBank/DDBJ whole genome shotgun (WGS) entry which is preliminary data.</text>
</comment>
<dbReference type="PANTHER" id="PTHR14949:SF56">
    <property type="entry name" value="EGF-LIKE-DOMAIN, MULTIPLE 7"/>
    <property type="match status" value="1"/>
</dbReference>
<dbReference type="OrthoDB" id="410592at2759"/>
<dbReference type="InterPro" id="IPR050969">
    <property type="entry name" value="Dev_Signal_Modulators"/>
</dbReference>